<keyword evidence="8" id="KW-1185">Reference proteome</keyword>
<dbReference type="GO" id="GO:0016020">
    <property type="term" value="C:membrane"/>
    <property type="evidence" value="ECO:0007669"/>
    <property type="project" value="UniProtKB-SubCell"/>
</dbReference>
<feature type="compositionally biased region" description="Low complexity" evidence="5">
    <location>
        <begin position="32"/>
        <end position="53"/>
    </location>
</feature>
<comment type="subcellular location">
    <subcellularLocation>
        <location evidence="1">Membrane</location>
        <topology evidence="1">Single-pass membrane protein</topology>
    </subcellularLocation>
</comment>
<proteinExistence type="predicted"/>
<accession>A0A167ZC30</accession>
<dbReference type="AlphaFoldDB" id="A0A167ZC30"/>
<gene>
    <name evidence="7" type="ORF">SPI_01912</name>
</gene>
<keyword evidence="3 6" id="KW-1133">Transmembrane helix</keyword>
<evidence type="ECO:0000256" key="6">
    <source>
        <dbReference type="SAM" id="Phobius"/>
    </source>
</evidence>
<keyword evidence="4 6" id="KW-0472">Membrane</keyword>
<evidence type="ECO:0000313" key="7">
    <source>
        <dbReference type="EMBL" id="OAA67336.1"/>
    </source>
</evidence>
<name>A0A167ZC30_9HYPO</name>
<comment type="caution">
    <text evidence="7">The sequence shown here is derived from an EMBL/GenBank/DDBJ whole genome shotgun (WGS) entry which is preliminary data.</text>
</comment>
<keyword evidence="2 6" id="KW-0812">Transmembrane</keyword>
<protein>
    <submittedName>
        <fullName evidence="7">Uncharacterized protein</fullName>
    </submittedName>
</protein>
<evidence type="ECO:0000313" key="8">
    <source>
        <dbReference type="Proteomes" id="UP000076874"/>
    </source>
</evidence>
<feature type="region of interest" description="Disordered" evidence="5">
    <location>
        <begin position="251"/>
        <end position="312"/>
    </location>
</feature>
<evidence type="ECO:0000256" key="3">
    <source>
        <dbReference type="ARBA" id="ARBA00022989"/>
    </source>
</evidence>
<feature type="compositionally biased region" description="Polar residues" evidence="5">
    <location>
        <begin position="302"/>
        <end position="312"/>
    </location>
</feature>
<evidence type="ECO:0000256" key="1">
    <source>
        <dbReference type="ARBA" id="ARBA00004167"/>
    </source>
</evidence>
<evidence type="ECO:0000256" key="4">
    <source>
        <dbReference type="ARBA" id="ARBA00023136"/>
    </source>
</evidence>
<evidence type="ECO:0000256" key="2">
    <source>
        <dbReference type="ARBA" id="ARBA00022692"/>
    </source>
</evidence>
<organism evidence="7 8">
    <name type="scientific">Niveomyces insectorum RCEF 264</name>
    <dbReference type="NCBI Taxonomy" id="1081102"/>
    <lineage>
        <taxon>Eukaryota</taxon>
        <taxon>Fungi</taxon>
        <taxon>Dikarya</taxon>
        <taxon>Ascomycota</taxon>
        <taxon>Pezizomycotina</taxon>
        <taxon>Sordariomycetes</taxon>
        <taxon>Hypocreomycetidae</taxon>
        <taxon>Hypocreales</taxon>
        <taxon>Cordycipitaceae</taxon>
        <taxon>Niveomyces</taxon>
    </lineage>
</organism>
<feature type="region of interest" description="Disordered" evidence="5">
    <location>
        <begin position="1"/>
        <end position="76"/>
    </location>
</feature>
<evidence type="ECO:0000256" key="5">
    <source>
        <dbReference type="SAM" id="MobiDB-lite"/>
    </source>
</evidence>
<feature type="transmembrane region" description="Helical" evidence="6">
    <location>
        <begin position="112"/>
        <end position="133"/>
    </location>
</feature>
<dbReference type="Pfam" id="PF14880">
    <property type="entry name" value="COX14"/>
    <property type="match status" value="1"/>
</dbReference>
<sequence>MAITAQPRSAAEATRFTPTTPHASRRTDGPPSSSSSSSSSSRFQAPGGSASQPPSQPPQPPSSSSSGPAGETPAQRVARLRAAHQAAKNAQVSRLDRVINSARHTFDSVHRVTIFGLMGFTVLAGLMTAYTAVDMLRFNRRRKEEFRAAQAQMQADSLAAARLAYMRGAATPEQTALVEEAQARGESGSGSSFFQVPSLLGTPVAADRGADSGAAAASTLPNADVAATGLSAEDDEALGAAESDLVRALEERQAAKTHSSLGRTARAALERERENQRQGGPLDRMGLESGKGPAAATATDTNGNGQSWWKFW</sequence>
<dbReference type="OrthoDB" id="4205486at2759"/>
<dbReference type="EMBL" id="AZHD01000002">
    <property type="protein sequence ID" value="OAA67336.1"/>
    <property type="molecule type" value="Genomic_DNA"/>
</dbReference>
<reference evidence="7 8" key="1">
    <citation type="journal article" date="2016" name="Genome Biol. Evol.">
        <title>Divergent and convergent evolution of fungal pathogenicity.</title>
        <authorList>
            <person name="Shang Y."/>
            <person name="Xiao G."/>
            <person name="Zheng P."/>
            <person name="Cen K."/>
            <person name="Zhan S."/>
            <person name="Wang C."/>
        </authorList>
    </citation>
    <scope>NUCLEOTIDE SEQUENCE [LARGE SCALE GENOMIC DNA]</scope>
    <source>
        <strain evidence="7 8">RCEF 264</strain>
    </source>
</reference>
<dbReference type="STRING" id="1081102.A0A167ZC30"/>
<dbReference type="Proteomes" id="UP000076874">
    <property type="component" value="Unassembled WGS sequence"/>
</dbReference>
<dbReference type="InterPro" id="IPR029208">
    <property type="entry name" value="COX14"/>
</dbReference>